<dbReference type="InterPro" id="IPR035093">
    <property type="entry name" value="RelE/ParE_toxin_dom_sf"/>
</dbReference>
<dbReference type="OMA" id="FRICFVW"/>
<proteinExistence type="predicted"/>
<accession>A0A0X8XVE7</accession>
<dbReference type="AlphaFoldDB" id="A0A0X8XVE7"/>
<evidence type="ECO:0000313" key="2">
    <source>
        <dbReference type="Proteomes" id="UP000182498"/>
    </source>
</evidence>
<dbReference type="PANTHER" id="PTHR40266">
    <property type="entry name" value="TOXIN HIGB-1"/>
    <property type="match status" value="1"/>
</dbReference>
<dbReference type="InterPro" id="IPR007711">
    <property type="entry name" value="HigB-1"/>
</dbReference>
<dbReference type="EMBL" id="FAUH01000053">
    <property type="protein sequence ID" value="CUU67621.1"/>
    <property type="molecule type" value="Genomic_DNA"/>
</dbReference>
<dbReference type="SUPFAM" id="SSF143011">
    <property type="entry name" value="RelE-like"/>
    <property type="match status" value="1"/>
</dbReference>
<dbReference type="PANTHER" id="PTHR40266:SF2">
    <property type="entry name" value="TOXIN HIGB-1"/>
    <property type="match status" value="1"/>
</dbReference>
<dbReference type="Gene3D" id="3.30.2310.20">
    <property type="entry name" value="RelE-like"/>
    <property type="match status" value="1"/>
</dbReference>
<dbReference type="OrthoDB" id="9801102at2"/>
<dbReference type="Proteomes" id="UP000182498">
    <property type="component" value="Unassembled WGS sequence"/>
</dbReference>
<sequence length="93" mass="10973">MEFRRNSLRRFHTNGVPPKYIPPELRAAARRKLVMIARATNINDLRIPPANHLERLSGNLDGYYSIRVNAQWRIIFIWTEKGAVDVEFTDYHH</sequence>
<dbReference type="Pfam" id="PF05015">
    <property type="entry name" value="HigB-like_toxin"/>
    <property type="match status" value="1"/>
</dbReference>
<keyword evidence="2" id="KW-1185">Reference proteome</keyword>
<evidence type="ECO:0000313" key="1">
    <source>
        <dbReference type="EMBL" id="CUU67621.1"/>
    </source>
</evidence>
<reference evidence="2" key="1">
    <citation type="submission" date="2015-11" db="EMBL/GenBank/DDBJ databases">
        <authorList>
            <person name="Dugat-Bony E."/>
        </authorList>
    </citation>
    <scope>NUCLEOTIDE SEQUENCE [LARGE SCALE GENOMIC DNA]</scope>
    <source>
        <strain evidence="2">Mu292</strain>
    </source>
</reference>
<gene>
    <name evidence="1" type="ORF">CVAR292_02988</name>
</gene>
<dbReference type="RefSeq" id="WP_014011273.1">
    <property type="nucleotide sequence ID" value="NZ_FAUH01000053.1"/>
</dbReference>
<protein>
    <submittedName>
        <fullName evidence="1">Plasmid maintenance system killer protein</fullName>
    </submittedName>
</protein>
<organism evidence="1 2">
    <name type="scientific">Corynebacterium variabile</name>
    <dbReference type="NCBI Taxonomy" id="1727"/>
    <lineage>
        <taxon>Bacteria</taxon>
        <taxon>Bacillati</taxon>
        <taxon>Actinomycetota</taxon>
        <taxon>Actinomycetes</taxon>
        <taxon>Mycobacteriales</taxon>
        <taxon>Corynebacteriaceae</taxon>
        <taxon>Corynebacterium</taxon>
    </lineage>
</organism>
<name>A0A0X8XVE7_9CORY</name>